<dbReference type="Proteomes" id="UP001187415">
    <property type="component" value="Unassembled WGS sequence"/>
</dbReference>
<evidence type="ECO:0000256" key="1">
    <source>
        <dbReference type="SAM" id="Phobius"/>
    </source>
</evidence>
<evidence type="ECO:0000313" key="3">
    <source>
        <dbReference type="Proteomes" id="UP001187415"/>
    </source>
</evidence>
<keyword evidence="3" id="KW-1185">Reference proteome</keyword>
<reference evidence="2" key="1">
    <citation type="submission" date="2023-07" db="EMBL/GenBank/DDBJ databases">
        <title>Chromosome-level Genome Assembly of Striped Snakehead (Channa striata).</title>
        <authorList>
            <person name="Liu H."/>
        </authorList>
    </citation>
    <scope>NUCLEOTIDE SEQUENCE</scope>
    <source>
        <strain evidence="2">Gz</strain>
        <tissue evidence="2">Muscle</tissue>
    </source>
</reference>
<keyword evidence="1" id="KW-0812">Transmembrane</keyword>
<name>A0AA88NPZ2_CHASR</name>
<gene>
    <name evidence="2" type="ORF">Q5P01_002853</name>
</gene>
<accession>A0AA88NPZ2</accession>
<keyword evidence="1" id="KW-1133">Transmembrane helix</keyword>
<sequence>MTIHSVSKSDEGSYRCNISGAGQSPEGWLSVQARQSDTAKNFPLVYILLPVVGVCLALVLVLLLCLWRSHKAKTDPDISYTDVTITQDARAQRIRAGDAVDTVPTVYSNVKLETT</sequence>
<dbReference type="AlphaFoldDB" id="A0AA88NPZ2"/>
<protein>
    <submittedName>
        <fullName evidence="2">Uncharacterized protein</fullName>
    </submittedName>
</protein>
<feature type="transmembrane region" description="Helical" evidence="1">
    <location>
        <begin position="44"/>
        <end position="67"/>
    </location>
</feature>
<organism evidence="2 3">
    <name type="scientific">Channa striata</name>
    <name type="common">Snakehead murrel</name>
    <name type="synonym">Ophicephalus striatus</name>
    <dbReference type="NCBI Taxonomy" id="64152"/>
    <lineage>
        <taxon>Eukaryota</taxon>
        <taxon>Metazoa</taxon>
        <taxon>Chordata</taxon>
        <taxon>Craniata</taxon>
        <taxon>Vertebrata</taxon>
        <taxon>Euteleostomi</taxon>
        <taxon>Actinopterygii</taxon>
        <taxon>Neopterygii</taxon>
        <taxon>Teleostei</taxon>
        <taxon>Neoteleostei</taxon>
        <taxon>Acanthomorphata</taxon>
        <taxon>Anabantaria</taxon>
        <taxon>Anabantiformes</taxon>
        <taxon>Channoidei</taxon>
        <taxon>Channidae</taxon>
        <taxon>Channa</taxon>
    </lineage>
</organism>
<keyword evidence="1" id="KW-0472">Membrane</keyword>
<dbReference type="EMBL" id="JAUPFM010000001">
    <property type="protein sequence ID" value="KAK2863320.1"/>
    <property type="molecule type" value="Genomic_DNA"/>
</dbReference>
<proteinExistence type="predicted"/>
<evidence type="ECO:0000313" key="2">
    <source>
        <dbReference type="EMBL" id="KAK2863320.1"/>
    </source>
</evidence>
<comment type="caution">
    <text evidence="2">The sequence shown here is derived from an EMBL/GenBank/DDBJ whole genome shotgun (WGS) entry which is preliminary data.</text>
</comment>